<feature type="domain" description="UvrD-like helicase ATP-binding" evidence="6">
    <location>
        <begin position="1"/>
        <end position="300"/>
    </location>
</feature>
<dbReference type="GO" id="GO:0003677">
    <property type="term" value="F:DNA binding"/>
    <property type="evidence" value="ECO:0007669"/>
    <property type="project" value="UniProtKB-KW"/>
</dbReference>
<evidence type="ECO:0000256" key="1">
    <source>
        <dbReference type="ARBA" id="ARBA00022741"/>
    </source>
</evidence>
<dbReference type="EMBL" id="UOEU01001107">
    <property type="protein sequence ID" value="VAW43548.1"/>
    <property type="molecule type" value="Genomic_DNA"/>
</dbReference>
<dbReference type="Gene3D" id="3.40.50.300">
    <property type="entry name" value="P-loop containing nucleotide triphosphate hydrolases"/>
    <property type="match status" value="1"/>
</dbReference>
<gene>
    <name evidence="7" type="ORF">MNBD_CHLOROFLEXI01-115</name>
</gene>
<evidence type="ECO:0000259" key="6">
    <source>
        <dbReference type="PROSITE" id="PS51198"/>
    </source>
</evidence>
<dbReference type="PANTHER" id="PTHR11070:SF2">
    <property type="entry name" value="ATP-DEPENDENT DNA HELICASE SRS2"/>
    <property type="match status" value="1"/>
</dbReference>
<dbReference type="Pfam" id="PF00580">
    <property type="entry name" value="UvrD-helicase"/>
    <property type="match status" value="1"/>
</dbReference>
<keyword evidence="4" id="KW-0067">ATP-binding</keyword>
<dbReference type="GO" id="GO:0005634">
    <property type="term" value="C:nucleus"/>
    <property type="evidence" value="ECO:0007669"/>
    <property type="project" value="TreeGrafter"/>
</dbReference>
<dbReference type="GO" id="GO:0043138">
    <property type="term" value="F:3'-5' DNA helicase activity"/>
    <property type="evidence" value="ECO:0007669"/>
    <property type="project" value="TreeGrafter"/>
</dbReference>
<evidence type="ECO:0000256" key="5">
    <source>
        <dbReference type="ARBA" id="ARBA00023125"/>
    </source>
</evidence>
<keyword evidence="5" id="KW-0238">DNA-binding</keyword>
<evidence type="ECO:0000313" key="7">
    <source>
        <dbReference type="EMBL" id="VAW43548.1"/>
    </source>
</evidence>
<keyword evidence="1" id="KW-0547">Nucleotide-binding</keyword>
<name>A0A3B0VIW9_9ZZZZ</name>
<dbReference type="PANTHER" id="PTHR11070">
    <property type="entry name" value="UVRD / RECB / PCRA DNA HELICASE FAMILY MEMBER"/>
    <property type="match status" value="1"/>
</dbReference>
<dbReference type="InterPro" id="IPR027417">
    <property type="entry name" value="P-loop_NTPase"/>
</dbReference>
<dbReference type="SUPFAM" id="SSF52540">
    <property type="entry name" value="P-loop containing nucleoside triphosphate hydrolases"/>
    <property type="match status" value="1"/>
</dbReference>
<reference evidence="7" key="1">
    <citation type="submission" date="2018-06" db="EMBL/GenBank/DDBJ databases">
        <authorList>
            <person name="Zhirakovskaya E."/>
        </authorList>
    </citation>
    <scope>NUCLEOTIDE SEQUENCE</scope>
</reference>
<dbReference type="GO" id="GO:0005524">
    <property type="term" value="F:ATP binding"/>
    <property type="evidence" value="ECO:0007669"/>
    <property type="project" value="UniProtKB-KW"/>
</dbReference>
<dbReference type="InterPro" id="IPR000212">
    <property type="entry name" value="DNA_helicase_UvrD/REP"/>
</dbReference>
<dbReference type="GO" id="GO:0000725">
    <property type="term" value="P:recombinational repair"/>
    <property type="evidence" value="ECO:0007669"/>
    <property type="project" value="TreeGrafter"/>
</dbReference>
<accession>A0A3B0VIW9</accession>
<evidence type="ECO:0000256" key="2">
    <source>
        <dbReference type="ARBA" id="ARBA00022801"/>
    </source>
</evidence>
<dbReference type="PROSITE" id="PS51198">
    <property type="entry name" value="UVRD_HELICASE_ATP_BIND"/>
    <property type="match status" value="1"/>
</dbReference>
<keyword evidence="3" id="KW-0347">Helicase</keyword>
<dbReference type="GO" id="GO:0016787">
    <property type="term" value="F:hydrolase activity"/>
    <property type="evidence" value="ECO:0007669"/>
    <property type="project" value="UniProtKB-KW"/>
</dbReference>
<evidence type="ECO:0000256" key="4">
    <source>
        <dbReference type="ARBA" id="ARBA00022840"/>
    </source>
</evidence>
<dbReference type="InterPro" id="IPR014016">
    <property type="entry name" value="UvrD-like_ATP-bd"/>
</dbReference>
<keyword evidence="2" id="KW-0378">Hydrolase</keyword>
<proteinExistence type="predicted"/>
<dbReference type="AlphaFoldDB" id="A0A3B0VIW9"/>
<organism evidence="7">
    <name type="scientific">hydrothermal vent metagenome</name>
    <dbReference type="NCBI Taxonomy" id="652676"/>
    <lineage>
        <taxon>unclassified sequences</taxon>
        <taxon>metagenomes</taxon>
        <taxon>ecological metagenomes</taxon>
    </lineage>
</organism>
<dbReference type="InterPro" id="IPR013986">
    <property type="entry name" value="DExx_box_DNA_helicase_dom_sf"/>
</dbReference>
<sequence length="683" mass="76051">MNLTQTQQAAIEAEQSSFLLGSAGSGKTTALQHRLLRLLHEGEPAYTILVIVAEPNQAAGYLEAVHQSGLGPYADLKITTYTQMGMEMVTLFWPLVAQAAGFERPYHPPTFLSYDLAQLLMWHIITPMLNEGAFADLRLRPQQIVSQLLDTLNRAALNSLSLDDAIERQIRTWAGEAERIRHLNEAATAAHSFRVTCLRDSLLDLSLAIELFDSQIVQHPEFHKYFSERYRHLIVDNIEEQTPAGQNFVAELMNETVTTAVAYDAAGGYKRFMGADPLGANKFRSLSSFAFTFDGTFNSTPPLEHLANLVENQLMNTAKPFAQAEQAILGSVNGRYRREMIVQLADSLHELIAKHNLHPSEIAIIAPYLDGALRYMLGNAFREAGLPYYLLRRRSSPRDEPRVRAWLTWLALAHPDWQLPPSPFDVAEALTLSIHGLDAARAELLTESLYRAEVPQLLPISEMKERIVSRVGREFVGLFEEIRLWLAAQDEAASIDQFLHSLFSLLSERRFMPEPDVAAAAVCDWLVQAATRLRHSAAAIGLNTAAAVGNAFIDGINQGLVTANPPELGDPPDPNGMMISTIYGYLLAGKPVRVQVWLETAATGWWDIPNQPLSNAFVLAQSYDPSQPWTMDNDFHIRNQLLSRIVRGLTARCADGVLLATSDLDRRGVRQDGPLWRALQPIH</sequence>
<protein>
    <recommendedName>
        <fullName evidence="6">UvrD-like helicase ATP-binding domain-containing protein</fullName>
    </recommendedName>
</protein>
<evidence type="ECO:0000256" key="3">
    <source>
        <dbReference type="ARBA" id="ARBA00022806"/>
    </source>
</evidence>
<dbReference type="Gene3D" id="1.10.10.160">
    <property type="match status" value="1"/>
</dbReference>